<reference evidence="2 3" key="1">
    <citation type="submission" date="2023-06" db="EMBL/GenBank/DDBJ databases">
        <authorList>
            <person name="Feng G."/>
            <person name="Li J."/>
            <person name="Zhu H."/>
        </authorList>
    </citation>
    <scope>NUCLEOTIDE SEQUENCE [LARGE SCALE GENOMIC DNA]</scope>
    <source>
        <strain evidence="2 3">RHCKG28</strain>
    </source>
</reference>
<proteinExistence type="predicted"/>
<evidence type="ECO:0000313" key="3">
    <source>
        <dbReference type="Proteomes" id="UP001236404"/>
    </source>
</evidence>
<feature type="transmembrane region" description="Helical" evidence="1">
    <location>
        <begin position="120"/>
        <end position="140"/>
    </location>
</feature>
<keyword evidence="1" id="KW-0812">Transmembrane</keyword>
<gene>
    <name evidence="2" type="ORF">QUG93_08090</name>
</gene>
<dbReference type="EMBL" id="JAUCMN010000004">
    <property type="protein sequence ID" value="MDM7891642.1"/>
    <property type="molecule type" value="Genomic_DNA"/>
</dbReference>
<feature type="transmembrane region" description="Helical" evidence="1">
    <location>
        <begin position="146"/>
        <end position="170"/>
    </location>
</feature>
<accession>A0ABT7TPW7</accession>
<feature type="transmembrane region" description="Helical" evidence="1">
    <location>
        <begin position="6"/>
        <end position="27"/>
    </location>
</feature>
<keyword evidence="1" id="KW-0472">Membrane</keyword>
<dbReference type="Proteomes" id="UP001236404">
    <property type="component" value="Unassembled WGS sequence"/>
</dbReference>
<keyword evidence="1" id="KW-1133">Transmembrane helix</keyword>
<organism evidence="2 3">
    <name type="scientific">Curtobacterium caseinilyticum</name>
    <dbReference type="NCBI Taxonomy" id="3055137"/>
    <lineage>
        <taxon>Bacteria</taxon>
        <taxon>Bacillati</taxon>
        <taxon>Actinomycetota</taxon>
        <taxon>Actinomycetes</taxon>
        <taxon>Micrococcales</taxon>
        <taxon>Microbacteriaceae</taxon>
        <taxon>Curtobacterium</taxon>
    </lineage>
</organism>
<name>A0ABT7TPW7_9MICO</name>
<feature type="transmembrane region" description="Helical" evidence="1">
    <location>
        <begin position="34"/>
        <end position="57"/>
    </location>
</feature>
<evidence type="ECO:0008006" key="4">
    <source>
        <dbReference type="Google" id="ProtNLM"/>
    </source>
</evidence>
<feature type="transmembrane region" description="Helical" evidence="1">
    <location>
        <begin position="63"/>
        <end position="79"/>
    </location>
</feature>
<sequence>MLIAVIIACEIGFWVAVFGGLALRYLGGARRTGAVVLALAPVLDAVLLAVTALDLAQGGRADWMHGLAALYVGVSLAYGRRMVEWADARFAHWRHGRALPPRPTGWAYTRACWADVLRTALAVAIAGAVVGAFLLAFGTGVHTEALIAWLPVLGVVLGVELLWAISYTLWPRRVR</sequence>
<evidence type="ECO:0000256" key="1">
    <source>
        <dbReference type="SAM" id="Phobius"/>
    </source>
</evidence>
<protein>
    <recommendedName>
        <fullName evidence="4">Integral membrane protein</fullName>
    </recommendedName>
</protein>
<dbReference type="RefSeq" id="WP_289473410.1">
    <property type="nucleotide sequence ID" value="NZ_JAUCMN010000004.1"/>
</dbReference>
<evidence type="ECO:0000313" key="2">
    <source>
        <dbReference type="EMBL" id="MDM7891642.1"/>
    </source>
</evidence>
<comment type="caution">
    <text evidence="2">The sequence shown here is derived from an EMBL/GenBank/DDBJ whole genome shotgun (WGS) entry which is preliminary data.</text>
</comment>
<keyword evidence="3" id="KW-1185">Reference proteome</keyword>